<accession>A0A2T0FHI3</accession>
<dbReference type="GO" id="GO:0008270">
    <property type="term" value="F:zinc ion binding"/>
    <property type="evidence" value="ECO:0007669"/>
    <property type="project" value="UniProtKB-KW"/>
</dbReference>
<keyword evidence="5" id="KW-0862">Zinc</keyword>
<dbReference type="AlphaFoldDB" id="A0A2T0FHI3"/>
<protein>
    <submittedName>
        <fullName evidence="8">Pre-mRNA-splicing factor sap61</fullName>
    </submittedName>
</protein>
<dbReference type="Pfam" id="PF11931">
    <property type="entry name" value="SF3a60_Prp9_C"/>
    <property type="match status" value="1"/>
</dbReference>
<organism evidence="8 9">
    <name type="scientific">Wickerhamiella sorbophila</name>
    <dbReference type="NCBI Taxonomy" id="45607"/>
    <lineage>
        <taxon>Eukaryota</taxon>
        <taxon>Fungi</taxon>
        <taxon>Dikarya</taxon>
        <taxon>Ascomycota</taxon>
        <taxon>Saccharomycotina</taxon>
        <taxon>Dipodascomycetes</taxon>
        <taxon>Dipodascales</taxon>
        <taxon>Trichomonascaceae</taxon>
        <taxon>Wickerhamiella</taxon>
    </lineage>
</organism>
<dbReference type="InterPro" id="IPR024598">
    <property type="entry name" value="SF3a60/Prp9_C"/>
</dbReference>
<dbReference type="InterPro" id="IPR036236">
    <property type="entry name" value="Znf_C2H2_sf"/>
</dbReference>
<evidence type="ECO:0000259" key="7">
    <source>
        <dbReference type="PROSITE" id="PS50171"/>
    </source>
</evidence>
<dbReference type="GO" id="GO:0003723">
    <property type="term" value="F:RNA binding"/>
    <property type="evidence" value="ECO:0007669"/>
    <property type="project" value="InterPro"/>
</dbReference>
<comment type="subcellular location">
    <subcellularLocation>
        <location evidence="1">Nucleus</location>
    </subcellularLocation>
</comment>
<evidence type="ECO:0000313" key="9">
    <source>
        <dbReference type="Proteomes" id="UP000238350"/>
    </source>
</evidence>
<dbReference type="GeneID" id="36515785"/>
<name>A0A2T0FHI3_9ASCO</name>
<evidence type="ECO:0000313" key="8">
    <source>
        <dbReference type="EMBL" id="PRT54417.1"/>
    </source>
</evidence>
<dbReference type="OrthoDB" id="2160351at2759"/>
<dbReference type="GO" id="GO:0000398">
    <property type="term" value="P:mRNA splicing, via spliceosome"/>
    <property type="evidence" value="ECO:0007669"/>
    <property type="project" value="InterPro"/>
</dbReference>
<evidence type="ECO:0000256" key="1">
    <source>
        <dbReference type="ARBA" id="ARBA00004123"/>
    </source>
</evidence>
<reference evidence="8 9" key="1">
    <citation type="submission" date="2017-04" db="EMBL/GenBank/DDBJ databases">
        <title>Genome sequencing of [Candida] sorbophila.</title>
        <authorList>
            <person name="Ahn J.O."/>
        </authorList>
    </citation>
    <scope>NUCLEOTIDE SEQUENCE [LARGE SCALE GENOMIC DNA]</scope>
    <source>
        <strain evidence="8 9">DS02</strain>
    </source>
</reference>
<dbReference type="InterPro" id="IPR013087">
    <property type="entry name" value="Znf_C2H2_type"/>
</dbReference>
<comment type="similarity">
    <text evidence="2">Belongs to the SF3A3 family.</text>
</comment>
<dbReference type="InterPro" id="IPR051421">
    <property type="entry name" value="RNA_Proc_DNA_Dmg_Regulator"/>
</dbReference>
<dbReference type="Proteomes" id="UP000238350">
    <property type="component" value="Unassembled WGS sequence"/>
</dbReference>
<evidence type="ECO:0000256" key="3">
    <source>
        <dbReference type="ARBA" id="ARBA00022723"/>
    </source>
</evidence>
<dbReference type="SUPFAM" id="SSF57667">
    <property type="entry name" value="beta-beta-alpha zinc fingers"/>
    <property type="match status" value="1"/>
</dbReference>
<keyword evidence="6" id="KW-0539">Nucleus</keyword>
<dbReference type="InterPro" id="IPR000690">
    <property type="entry name" value="Matrin/U1-C_Znf_C2H2"/>
</dbReference>
<dbReference type="Gene3D" id="3.30.160.60">
    <property type="entry name" value="Classic Zinc Finger"/>
    <property type="match status" value="1"/>
</dbReference>
<dbReference type="PANTHER" id="PTHR12786">
    <property type="entry name" value="SPLICING FACTOR SF3A-RELATED"/>
    <property type="match status" value="1"/>
</dbReference>
<dbReference type="InterPro" id="IPR031774">
    <property type="entry name" value="SF3A3_dom"/>
</dbReference>
<evidence type="ECO:0000256" key="4">
    <source>
        <dbReference type="ARBA" id="ARBA00022771"/>
    </source>
</evidence>
<comment type="caution">
    <text evidence="8">The sequence shown here is derived from an EMBL/GenBank/DDBJ whole genome shotgun (WGS) entry which is preliminary data.</text>
</comment>
<evidence type="ECO:0000256" key="2">
    <source>
        <dbReference type="ARBA" id="ARBA00008776"/>
    </source>
</evidence>
<keyword evidence="4" id="KW-0863">Zinc-finger</keyword>
<dbReference type="GO" id="GO:0005681">
    <property type="term" value="C:spliceosomal complex"/>
    <property type="evidence" value="ECO:0007669"/>
    <property type="project" value="InterPro"/>
</dbReference>
<feature type="domain" description="Matrin-type" evidence="7">
    <location>
        <begin position="332"/>
        <end position="363"/>
    </location>
</feature>
<dbReference type="PANTHER" id="PTHR12786:SF2">
    <property type="entry name" value="SPLICING FACTOR 3A SUBUNIT 3"/>
    <property type="match status" value="1"/>
</dbReference>
<dbReference type="EMBL" id="NDIQ01000021">
    <property type="protein sequence ID" value="PRT54417.1"/>
    <property type="molecule type" value="Genomic_DNA"/>
</dbReference>
<proteinExistence type="inferred from homology"/>
<dbReference type="STRING" id="45607.A0A2T0FHI3"/>
<dbReference type="Pfam" id="PF12874">
    <property type="entry name" value="zf-met"/>
    <property type="match status" value="1"/>
</dbReference>
<dbReference type="PROSITE" id="PS50171">
    <property type="entry name" value="ZF_MATRIN"/>
    <property type="match status" value="1"/>
</dbReference>
<sequence>MDFETARLGLEELERIELALAERIVHDPDWLDETKISRELAMQRLEASVLVKRYREITKQIELEKLSEIQVPSLDEFLDTVNSIEESGPAADLEKLYSRHAKARGLDRFKCDFTADMNVDSIFSLPESYGKLLDLTMLHQAFLNIPGAPHVTFKEYVGKLGSFDDILYIPVKEKREFSTYLADLEKYLIEVYHKTHPFDEPLNLAPQENTSALWCAVCQKLYASEGVFKAHFDGKKHKRAAQNGPASVGDAGRVATLCELLQPQLLATKTNISRQEGMTHQEREIENQVLLEKLDQQDNYVSEDELEPEHDSAPSQQVPAWLAKINGLHLQFPCEICGGTVYHGPKAFEKHFSESKHIHGLRCLGISDASVYAGITSISEATDLYKKLAKSRKIDAEVEDEQGNVMTARAFQDLKRQGLI</sequence>
<keyword evidence="9" id="KW-1185">Reference proteome</keyword>
<evidence type="ECO:0000256" key="5">
    <source>
        <dbReference type="ARBA" id="ARBA00022833"/>
    </source>
</evidence>
<keyword evidence="3" id="KW-0479">Metal-binding</keyword>
<dbReference type="Pfam" id="PF16837">
    <property type="entry name" value="SF3A3"/>
    <property type="match status" value="1"/>
</dbReference>
<dbReference type="RefSeq" id="XP_024664362.1">
    <property type="nucleotide sequence ID" value="XM_024808594.1"/>
</dbReference>
<gene>
    <name evidence="8" type="ORF">B9G98_02037</name>
</gene>
<evidence type="ECO:0000256" key="6">
    <source>
        <dbReference type="ARBA" id="ARBA00023242"/>
    </source>
</evidence>